<dbReference type="InterPro" id="IPR042047">
    <property type="entry name" value="SleB_dom1"/>
</dbReference>
<dbReference type="Gene3D" id="1.10.10.2520">
    <property type="entry name" value="Cell wall hydrolase SleB, domain 1"/>
    <property type="match status" value="1"/>
</dbReference>
<dbReference type="InterPro" id="IPR011105">
    <property type="entry name" value="Cell_wall_hydrolase_SleB"/>
</dbReference>
<name>A0AAU6W3C3_9VIRU</name>
<protein>
    <submittedName>
        <fullName evidence="2">Endolysin</fullName>
    </submittedName>
</protein>
<evidence type="ECO:0000313" key="2">
    <source>
        <dbReference type="EMBL" id="XAI71126.1"/>
    </source>
</evidence>
<reference evidence="2" key="1">
    <citation type="journal article" date="2024" name="J. Gen. Virol.">
        <title>Novel phages of Pseudomonas syringae unveil numerous potential auxiliary metabolic genes.</title>
        <authorList>
            <person name="Feltin C."/>
            <person name="Garneau J.R."/>
            <person name="Morris C.E."/>
            <person name="Berard A."/>
            <person name="Torres-Barcelo C."/>
        </authorList>
    </citation>
    <scope>NUCLEOTIDE SEQUENCE</scope>
</reference>
<proteinExistence type="predicted"/>
<dbReference type="EMBL" id="PP179332">
    <property type="protein sequence ID" value="XAI71126.1"/>
    <property type="molecule type" value="Genomic_DNA"/>
</dbReference>
<evidence type="ECO:0000259" key="1">
    <source>
        <dbReference type="Pfam" id="PF07486"/>
    </source>
</evidence>
<dbReference type="Pfam" id="PF07486">
    <property type="entry name" value="Hydrolase_2"/>
    <property type="match status" value="1"/>
</dbReference>
<dbReference type="GO" id="GO:0016787">
    <property type="term" value="F:hydrolase activity"/>
    <property type="evidence" value="ECO:0007669"/>
    <property type="project" value="InterPro"/>
</dbReference>
<sequence length="140" mass="15531">MKYTDDDVDVLTRTIWGEARGETPEGRIAVGCTIRNRVMDGKSKSWWGEGYRGVCTAKWQFSCWNESDPNSAYLLGKKPIPAKEYDMCKVAALAVLQGVGDPTLGATHYFVTKMKNPPGWADKANRTAVIGAHSFFNRVP</sequence>
<organism evidence="2">
    <name type="scientific">Pseudomonas phage Cygsa01</name>
    <dbReference type="NCBI Taxonomy" id="3138529"/>
    <lineage>
        <taxon>Viruses</taxon>
    </lineage>
</organism>
<feature type="domain" description="Cell wall hydrolase SleB" evidence="1">
    <location>
        <begin position="21"/>
        <end position="136"/>
    </location>
</feature>
<gene>
    <name evidence="2" type="ORF">Cygsa01_00080</name>
</gene>
<accession>A0AAU6W3C3</accession>